<dbReference type="InterPro" id="IPR014825">
    <property type="entry name" value="DNA_alkylation"/>
</dbReference>
<dbReference type="SUPFAM" id="SSF48371">
    <property type="entry name" value="ARM repeat"/>
    <property type="match status" value="1"/>
</dbReference>
<dbReference type="Proteomes" id="UP000297429">
    <property type="component" value="Unassembled WGS sequence"/>
</dbReference>
<dbReference type="RefSeq" id="WP_121287033.1">
    <property type="nucleotide sequence ID" value="NZ_RCCK01000014.1"/>
</dbReference>
<dbReference type="EMBL" id="RCCK01000014">
    <property type="protein sequence ID" value="RLJ72837.1"/>
    <property type="molecule type" value="Genomic_DNA"/>
</dbReference>
<dbReference type="Pfam" id="PF08713">
    <property type="entry name" value="DNA_alkylation"/>
    <property type="match status" value="1"/>
</dbReference>
<evidence type="ECO:0000313" key="3">
    <source>
        <dbReference type="Proteomes" id="UP000273898"/>
    </source>
</evidence>
<dbReference type="OrthoDB" id="1117222at2"/>
<proteinExistence type="predicted"/>
<dbReference type="Proteomes" id="UP000273898">
    <property type="component" value="Unassembled WGS sequence"/>
</dbReference>
<dbReference type="AlphaFoldDB" id="A0A497XVX6"/>
<comment type="caution">
    <text evidence="1">The sequence shown here is derived from an EMBL/GenBank/DDBJ whole genome shotgun (WGS) entry which is preliminary data.</text>
</comment>
<name>A0A497XVX6_9SPHI</name>
<dbReference type="CDD" id="cd06561">
    <property type="entry name" value="AlkD_like"/>
    <property type="match status" value="1"/>
</dbReference>
<organism evidence="1 3">
    <name type="scientific">Pedobacter alluvionis</name>
    <dbReference type="NCBI Taxonomy" id="475253"/>
    <lineage>
        <taxon>Bacteria</taxon>
        <taxon>Pseudomonadati</taxon>
        <taxon>Bacteroidota</taxon>
        <taxon>Sphingobacteriia</taxon>
        <taxon>Sphingobacteriales</taxon>
        <taxon>Sphingobacteriaceae</taxon>
        <taxon>Pedobacter</taxon>
    </lineage>
</organism>
<protein>
    <submittedName>
        <fullName evidence="1">3-methyladenine DNA glycosylase AlkD</fullName>
    </submittedName>
    <submittedName>
        <fullName evidence="2">DNA alkylation repair protein</fullName>
    </submittedName>
</protein>
<dbReference type="EMBL" id="SOPX01000004">
    <property type="protein sequence ID" value="TFB29327.1"/>
    <property type="molecule type" value="Genomic_DNA"/>
</dbReference>
<gene>
    <name evidence="1" type="ORF">BCL90_4483</name>
    <name evidence="2" type="ORF">E3V97_19980</name>
</gene>
<keyword evidence="4" id="KW-1185">Reference proteome</keyword>
<evidence type="ECO:0000313" key="1">
    <source>
        <dbReference type="EMBL" id="RLJ72837.1"/>
    </source>
</evidence>
<accession>A0A497XVX6</accession>
<reference evidence="1 3" key="1">
    <citation type="submission" date="2018-10" db="EMBL/GenBank/DDBJ databases">
        <title>Genomic Encyclopedia of Archaeal and Bacterial Type Strains, Phase II (KMG-II): from individual species to whole genera.</title>
        <authorList>
            <person name="Goeker M."/>
        </authorList>
    </citation>
    <scope>NUCLEOTIDE SEQUENCE [LARGE SCALE GENOMIC DNA]</scope>
    <source>
        <strain evidence="1 3">DSM 19624</strain>
    </source>
</reference>
<evidence type="ECO:0000313" key="4">
    <source>
        <dbReference type="Proteomes" id="UP000297429"/>
    </source>
</evidence>
<dbReference type="InterPro" id="IPR016024">
    <property type="entry name" value="ARM-type_fold"/>
</dbReference>
<dbReference type="PANTHER" id="PTHR41291:SF1">
    <property type="entry name" value="DNA ALKYLATION REPAIR PROTEIN"/>
    <property type="match status" value="1"/>
</dbReference>
<evidence type="ECO:0000313" key="2">
    <source>
        <dbReference type="EMBL" id="TFB29327.1"/>
    </source>
</evidence>
<reference evidence="2 4" key="2">
    <citation type="submission" date="2019-03" db="EMBL/GenBank/DDBJ databases">
        <authorList>
            <person name="He R.-H."/>
        </authorList>
    </citation>
    <scope>NUCLEOTIDE SEQUENCE [LARGE SCALE GENOMIC DNA]</scope>
    <source>
        <strain evidence="2 4">DSM 19624</strain>
    </source>
</reference>
<dbReference type="PANTHER" id="PTHR41291">
    <property type="entry name" value="DNA ALKYLATION REPAIR PROTEIN"/>
    <property type="match status" value="1"/>
</dbReference>
<sequence length="221" mass="25196">MNLTETLSKLESLGEEKVRAMHVKNGARENIFGVKMGDIRTLAKKIKTDHALALQLWETENIDARLLAILILKPKALSAEQIEQMVASENFTWAADWFYNYVVKEYPEKEQFREKWMNSGNIMLARAGWSLTSGRISRAPEGINIASILDRIENEMPKAAPEIQWTMNTTLAQIGINHPDYRERAIAIGEKLGIYRDYPVSKGCTSPFAPIWINEMVSRQK</sequence>
<dbReference type="Gene3D" id="1.25.10.90">
    <property type="match status" value="1"/>
</dbReference>